<evidence type="ECO:0000256" key="5">
    <source>
        <dbReference type="SAM" id="Coils"/>
    </source>
</evidence>
<dbReference type="Gene3D" id="2.40.30.130">
    <property type="match status" value="1"/>
</dbReference>
<evidence type="ECO:0000256" key="2">
    <source>
        <dbReference type="ARBA" id="ARBA00004496"/>
    </source>
</evidence>
<dbReference type="Pfam" id="PF02272">
    <property type="entry name" value="DHHA1"/>
    <property type="match status" value="1"/>
</dbReference>
<dbReference type="Proteomes" id="UP000007239">
    <property type="component" value="Chromosome"/>
</dbReference>
<comment type="cofactor">
    <cofactor evidence="1">
        <name>Zn(2+)</name>
        <dbReference type="ChEBI" id="CHEBI:29105"/>
    </cofactor>
</comment>
<dbReference type="InterPro" id="IPR051335">
    <property type="entry name" value="Alanyl-tRNA_Editing_Enzymes"/>
</dbReference>
<feature type="coiled-coil region" evidence="5">
    <location>
        <begin position="251"/>
        <end position="285"/>
    </location>
</feature>
<dbReference type="GO" id="GO:0003676">
    <property type="term" value="F:nucleic acid binding"/>
    <property type="evidence" value="ECO:0007669"/>
    <property type="project" value="InterPro"/>
</dbReference>
<dbReference type="eggNOG" id="COG0013">
    <property type="taxonomic scope" value="Bacteria"/>
</dbReference>
<keyword evidence="7" id="KW-0030">Aminoacyl-tRNA synthetase</keyword>
<dbReference type="AlphaFoldDB" id="F6BH95"/>
<dbReference type="InterPro" id="IPR018165">
    <property type="entry name" value="Ala-tRNA-synth_IIc_core"/>
</dbReference>
<dbReference type="HOGENOM" id="CLU_004485_7_2_9"/>
<dbReference type="GO" id="GO:0002161">
    <property type="term" value="F:aminoacyl-tRNA deacylase activity"/>
    <property type="evidence" value="ECO:0007669"/>
    <property type="project" value="UniProtKB-ARBA"/>
</dbReference>
<dbReference type="SMART" id="SM00863">
    <property type="entry name" value="tRNA_SAD"/>
    <property type="match status" value="1"/>
</dbReference>
<gene>
    <name evidence="7" type="ordered locus">Thexy_1536</name>
</gene>
<dbReference type="InterPro" id="IPR009000">
    <property type="entry name" value="Transl_B-barrel_sf"/>
</dbReference>
<keyword evidence="4" id="KW-0862">Zinc</keyword>
<protein>
    <submittedName>
        <fullName evidence="7">Threonyl/alanyl tRNA synthetase SAD</fullName>
    </submittedName>
</protein>
<organism evidence="7 8">
    <name type="scientific">Thermoanaerobacterium xylanolyticum (strain ATCC 49914 / DSM 7097 / LX-11)</name>
    <dbReference type="NCBI Taxonomy" id="858215"/>
    <lineage>
        <taxon>Bacteria</taxon>
        <taxon>Bacillati</taxon>
        <taxon>Bacillota</taxon>
        <taxon>Clostridia</taxon>
        <taxon>Thermoanaerobacterales</taxon>
        <taxon>Thermoanaerobacteraceae</taxon>
        <taxon>Thermoanaerobacterium</taxon>
    </lineage>
</organism>
<feature type="domain" description="Alanyl-transfer RNA synthetases family profile" evidence="6">
    <location>
        <begin position="1"/>
        <end position="235"/>
    </location>
</feature>
<dbReference type="InterPro" id="IPR018163">
    <property type="entry name" value="Thr/Ala-tRNA-synth_IIc_edit"/>
</dbReference>
<evidence type="ECO:0000259" key="6">
    <source>
        <dbReference type="PROSITE" id="PS50860"/>
    </source>
</evidence>
<evidence type="ECO:0000313" key="7">
    <source>
        <dbReference type="EMBL" id="AEF17568.1"/>
    </source>
</evidence>
<name>F6BH95_THEXL</name>
<dbReference type="Gene3D" id="3.30.980.10">
    <property type="entry name" value="Threonyl-trna Synthetase, Chain A, domain 2"/>
    <property type="match status" value="1"/>
</dbReference>
<dbReference type="EMBL" id="CP002739">
    <property type="protein sequence ID" value="AEF17568.1"/>
    <property type="molecule type" value="Genomic_DNA"/>
</dbReference>
<evidence type="ECO:0000313" key="8">
    <source>
        <dbReference type="Proteomes" id="UP000007239"/>
    </source>
</evidence>
<proteinExistence type="predicted"/>
<dbReference type="GO" id="GO:0004813">
    <property type="term" value="F:alanine-tRNA ligase activity"/>
    <property type="evidence" value="ECO:0007669"/>
    <property type="project" value="InterPro"/>
</dbReference>
<dbReference type="InterPro" id="IPR003156">
    <property type="entry name" value="DHHA1_dom"/>
</dbReference>
<dbReference type="GO" id="GO:0006419">
    <property type="term" value="P:alanyl-tRNA aminoacylation"/>
    <property type="evidence" value="ECO:0007669"/>
    <property type="project" value="InterPro"/>
</dbReference>
<accession>F6BH95</accession>
<keyword evidence="8" id="KW-1185">Reference proteome</keyword>
<dbReference type="GO" id="GO:0005524">
    <property type="term" value="F:ATP binding"/>
    <property type="evidence" value="ECO:0007669"/>
    <property type="project" value="InterPro"/>
</dbReference>
<dbReference type="KEGG" id="txy:Thexy_1536"/>
<dbReference type="GO" id="GO:0005737">
    <property type="term" value="C:cytoplasm"/>
    <property type="evidence" value="ECO:0007669"/>
    <property type="project" value="UniProtKB-SubCell"/>
</dbReference>
<dbReference type="GO" id="GO:0046872">
    <property type="term" value="F:metal ion binding"/>
    <property type="evidence" value="ECO:0007669"/>
    <property type="project" value="UniProtKB-KW"/>
</dbReference>
<dbReference type="Pfam" id="PF07973">
    <property type="entry name" value="tRNA_SAD"/>
    <property type="match status" value="1"/>
</dbReference>
<dbReference type="RefSeq" id="WP_013788304.1">
    <property type="nucleotide sequence ID" value="NC_015555.1"/>
</dbReference>
<evidence type="ECO:0000256" key="3">
    <source>
        <dbReference type="ARBA" id="ARBA00022723"/>
    </source>
</evidence>
<evidence type="ECO:0000256" key="1">
    <source>
        <dbReference type="ARBA" id="ARBA00001947"/>
    </source>
</evidence>
<dbReference type="Gene3D" id="3.10.310.40">
    <property type="match status" value="1"/>
</dbReference>
<evidence type="ECO:0000256" key="4">
    <source>
        <dbReference type="ARBA" id="ARBA00022833"/>
    </source>
</evidence>
<dbReference type="PANTHER" id="PTHR43462:SF1">
    <property type="entry name" value="ALANYL-TRNA EDITING PROTEIN AARSD1"/>
    <property type="match status" value="1"/>
</dbReference>
<keyword evidence="3" id="KW-0479">Metal-binding</keyword>
<comment type="subcellular location">
    <subcellularLocation>
        <location evidence="2">Cytoplasm</location>
    </subcellularLocation>
</comment>
<keyword evidence="5" id="KW-0175">Coiled coil</keyword>
<dbReference type="InterPro" id="IPR012947">
    <property type="entry name" value="tRNA_SAD"/>
</dbReference>
<dbReference type="SUPFAM" id="SSF50447">
    <property type="entry name" value="Translation proteins"/>
    <property type="match status" value="1"/>
</dbReference>
<dbReference type="PROSITE" id="PS50860">
    <property type="entry name" value="AA_TRNA_LIGASE_II_ALA"/>
    <property type="match status" value="1"/>
</dbReference>
<reference evidence="7" key="1">
    <citation type="submission" date="2011-05" db="EMBL/GenBank/DDBJ databases">
        <title>Complete sequence of Thermoanaerobacterium xylanolyticum LX-11.</title>
        <authorList>
            <consortium name="US DOE Joint Genome Institute"/>
            <person name="Lucas S."/>
            <person name="Han J."/>
            <person name="Lapidus A."/>
            <person name="Cheng J.-F."/>
            <person name="Goodwin L."/>
            <person name="Pitluck S."/>
            <person name="Peters L."/>
            <person name="Mikhailova N."/>
            <person name="Lu M."/>
            <person name="Han C."/>
            <person name="Tapia R."/>
            <person name="Land M."/>
            <person name="Hauser L."/>
            <person name="Kyrpides N."/>
            <person name="Ivanova N."/>
            <person name="Pagani I."/>
            <person name="Hemme C."/>
            <person name="Woyke T."/>
        </authorList>
    </citation>
    <scope>NUCLEOTIDE SEQUENCE</scope>
    <source>
        <strain evidence="7">LX-11</strain>
    </source>
</reference>
<dbReference type="PANTHER" id="PTHR43462">
    <property type="entry name" value="ALANYL-TRNA EDITING PROTEIN"/>
    <property type="match status" value="1"/>
</dbReference>
<dbReference type="SUPFAM" id="SSF55186">
    <property type="entry name" value="ThrRS/AlaRS common domain"/>
    <property type="match status" value="1"/>
</dbReference>
<dbReference type="InterPro" id="IPR018164">
    <property type="entry name" value="Ala-tRNA-synth_IIc_N"/>
</dbReference>
<keyword evidence="7" id="KW-0436">Ligase</keyword>
<dbReference type="Pfam" id="PF01411">
    <property type="entry name" value="tRNA-synt_2c"/>
    <property type="match status" value="1"/>
</dbReference>
<dbReference type="STRING" id="858215.Thexy_1536"/>
<sequence length="395" mass="44996">MVEKLYYHDSYKNSFTAKVIDINVTNEYCEVILDKTYFYPESGGQPADSGFIDGIKVENVFLRDDKVIHVLKTPPKNDLVICEIDWEKRFDNMQQHSGQHLLSAVFYKLFNAETDSFSIGDDSSHITLTNSNLSEDNLKEVEIETNRLIYLNLPVTSYFVKDDDLKKLPLRKKPKVDENIRIVEIKDFDYSPCGGTHVKSLGEIGIVKIKKFERTKKGLRIEFVCGFRAFNDYLKKNNYINSLITSLSAKEEEILEKVNKILDENKELKKELIKLKDNILQYEAEKLVAESVNLKNFKLVTKIFNDRDMKELRVLSQIITKGKGFVCILGGITDCGNIVISRSDDVDIDINSFFKEILDVIEGNGGGNQKICQGSGKVEKVGLALDKAVNLISKY</sequence>